<dbReference type="EMBL" id="MH281628">
    <property type="protein sequence ID" value="AYR06097.1"/>
    <property type="molecule type" value="Genomic_DNA"/>
</dbReference>
<organism evidence="1">
    <name type="scientific">Neogoniolithon spectabile</name>
    <dbReference type="NCBI Taxonomy" id="231755"/>
    <lineage>
        <taxon>Eukaryota</taxon>
        <taxon>Rhodophyta</taxon>
        <taxon>Florideophyceae</taxon>
        <taxon>Corallinophycidae</taxon>
        <taxon>Corallinales</taxon>
        <taxon>Spongitidaceae</taxon>
        <taxon>Neogoniolithoideae</taxon>
        <taxon>Neogoniolithon</taxon>
    </lineage>
</organism>
<dbReference type="GeneID" id="38463753"/>
<reference evidence="1" key="1">
    <citation type="journal article" date="2018" name="Genome Biol. Evol.">
        <title>Mitochondrial and Plastid Genomes from Coralline Red Algae Provide Insights into the Incongruent Evolutionary Histories of Organelles.</title>
        <authorList>
            <person name="Lee J."/>
            <person name="Song H.J."/>
            <person name="In Park S."/>
            <person name="Lee Y.M."/>
            <person name="Jeong S.Y."/>
            <person name="Oh Cho T."/>
            <person name="Kim J.H."/>
            <person name="Choi H.G."/>
            <person name="Choi C.G."/>
            <person name="Nelson W.A."/>
            <person name="Fredericq S."/>
            <person name="Bhattacharya D."/>
            <person name="Su Yoon H."/>
        </authorList>
    </citation>
    <scope>NUCLEOTIDE SEQUENCE</scope>
</reference>
<dbReference type="RefSeq" id="YP_009541888.1">
    <property type="nucleotide sequence ID" value="NC_039978.1"/>
</dbReference>
<gene>
    <name evidence="1" type="primary">orf65</name>
</gene>
<accession>A0A3G3MGZ7</accession>
<proteinExistence type="predicted"/>
<evidence type="ECO:0000313" key="1">
    <source>
        <dbReference type="EMBL" id="AYR06097.1"/>
    </source>
</evidence>
<protein>
    <submittedName>
        <fullName evidence="1">Uncharacterized protein</fullName>
    </submittedName>
</protein>
<keyword evidence="1" id="KW-0934">Plastid</keyword>
<sequence length="46" mass="5422">MTKKTNKKNTTPLLTYKVIGWSSACLEQAIRYYTLNCRRSAKKQQR</sequence>
<geneLocation type="plastid" evidence="1"/>
<dbReference type="AlphaFoldDB" id="A0A3G3MGZ7"/>
<name>A0A3G3MGZ7_9FLOR</name>